<feature type="region of interest" description="Disordered" evidence="2">
    <location>
        <begin position="124"/>
        <end position="189"/>
    </location>
</feature>
<evidence type="ECO:0000313" key="4">
    <source>
        <dbReference type="Proteomes" id="UP000245207"/>
    </source>
</evidence>
<proteinExistence type="predicted"/>
<dbReference type="GO" id="GO:0005524">
    <property type="term" value="F:ATP binding"/>
    <property type="evidence" value="ECO:0007669"/>
    <property type="project" value="TreeGrafter"/>
</dbReference>
<sequence length="218" mass="24653">MYFRFMDIIDNSQKLELQKLWSSHLKMDQLTKFALCKYLGRELQHHIDLKQVEKRATEILNGLGCNNQMQRTKIRNFSGGWRLRLPSALFINPTILMLDKPTNHLVGCLCGCFSGAIELRIGGKEKNRSRSRSLSPHRSRGRDMGRGNTRDQDRARSSSRGGTNKPDTHSTERIHSVGNGWMGSSGTGKGEVDGWGMEMSNYVKMDGATKRHSGNHFS</sequence>
<feature type="compositionally biased region" description="Basic and acidic residues" evidence="2">
    <location>
        <begin position="141"/>
        <end position="156"/>
    </location>
</feature>
<dbReference type="InterPro" id="IPR027417">
    <property type="entry name" value="P-loop_NTPase"/>
</dbReference>
<dbReference type="OrthoDB" id="2110130at2759"/>
<keyword evidence="4" id="KW-1185">Reference proteome</keyword>
<dbReference type="Proteomes" id="UP000245207">
    <property type="component" value="Unassembled WGS sequence"/>
</dbReference>
<dbReference type="Gene3D" id="3.40.50.300">
    <property type="entry name" value="P-loop containing nucleotide triphosphate hydrolases"/>
    <property type="match status" value="1"/>
</dbReference>
<gene>
    <name evidence="3" type="ORF">CTI12_AA061790</name>
</gene>
<evidence type="ECO:0000256" key="1">
    <source>
        <dbReference type="ARBA" id="ARBA00022737"/>
    </source>
</evidence>
<evidence type="ECO:0000256" key="2">
    <source>
        <dbReference type="SAM" id="MobiDB-lite"/>
    </source>
</evidence>
<dbReference type="EMBL" id="PKPP01001346">
    <property type="protein sequence ID" value="PWA83474.1"/>
    <property type="molecule type" value="Genomic_DNA"/>
</dbReference>
<feature type="compositionally biased region" description="Basic and acidic residues" evidence="2">
    <location>
        <begin position="166"/>
        <end position="175"/>
    </location>
</feature>
<dbReference type="SUPFAM" id="SSF52540">
    <property type="entry name" value="P-loop containing nucleoside triphosphate hydrolases"/>
    <property type="match status" value="1"/>
</dbReference>
<protein>
    <submittedName>
        <fullName evidence="3">ABC transporter F family member 1</fullName>
    </submittedName>
</protein>
<dbReference type="PANTHER" id="PTHR19211:SF137">
    <property type="entry name" value="OS09G0572400 PROTEIN"/>
    <property type="match status" value="1"/>
</dbReference>
<accession>A0A2U1PCI1</accession>
<feature type="compositionally biased region" description="Gly residues" evidence="2">
    <location>
        <begin position="180"/>
        <end position="189"/>
    </location>
</feature>
<comment type="caution">
    <text evidence="3">The sequence shown here is derived from an EMBL/GenBank/DDBJ whole genome shotgun (WGS) entry which is preliminary data.</text>
</comment>
<evidence type="ECO:0000313" key="3">
    <source>
        <dbReference type="EMBL" id="PWA83474.1"/>
    </source>
</evidence>
<dbReference type="AlphaFoldDB" id="A0A2U1PCI1"/>
<organism evidence="3 4">
    <name type="scientific">Artemisia annua</name>
    <name type="common">Sweet wormwood</name>
    <dbReference type="NCBI Taxonomy" id="35608"/>
    <lineage>
        <taxon>Eukaryota</taxon>
        <taxon>Viridiplantae</taxon>
        <taxon>Streptophyta</taxon>
        <taxon>Embryophyta</taxon>
        <taxon>Tracheophyta</taxon>
        <taxon>Spermatophyta</taxon>
        <taxon>Magnoliopsida</taxon>
        <taxon>eudicotyledons</taxon>
        <taxon>Gunneridae</taxon>
        <taxon>Pentapetalae</taxon>
        <taxon>asterids</taxon>
        <taxon>campanulids</taxon>
        <taxon>Asterales</taxon>
        <taxon>Asteraceae</taxon>
        <taxon>Asteroideae</taxon>
        <taxon>Anthemideae</taxon>
        <taxon>Artemisiinae</taxon>
        <taxon>Artemisia</taxon>
    </lineage>
</organism>
<feature type="compositionally biased region" description="Basic residues" evidence="2">
    <location>
        <begin position="129"/>
        <end position="140"/>
    </location>
</feature>
<dbReference type="InterPro" id="IPR050611">
    <property type="entry name" value="ABCF"/>
</dbReference>
<name>A0A2U1PCI1_ARTAN</name>
<keyword evidence="1" id="KW-0677">Repeat</keyword>
<dbReference type="STRING" id="35608.A0A2U1PCI1"/>
<dbReference type="PANTHER" id="PTHR19211">
    <property type="entry name" value="ATP-BINDING TRANSPORT PROTEIN-RELATED"/>
    <property type="match status" value="1"/>
</dbReference>
<reference evidence="3 4" key="1">
    <citation type="journal article" date="2018" name="Mol. Plant">
        <title>The genome of Artemisia annua provides insight into the evolution of Asteraceae family and artemisinin biosynthesis.</title>
        <authorList>
            <person name="Shen Q."/>
            <person name="Zhang L."/>
            <person name="Liao Z."/>
            <person name="Wang S."/>
            <person name="Yan T."/>
            <person name="Shi P."/>
            <person name="Liu M."/>
            <person name="Fu X."/>
            <person name="Pan Q."/>
            <person name="Wang Y."/>
            <person name="Lv Z."/>
            <person name="Lu X."/>
            <person name="Zhang F."/>
            <person name="Jiang W."/>
            <person name="Ma Y."/>
            <person name="Chen M."/>
            <person name="Hao X."/>
            <person name="Li L."/>
            <person name="Tang Y."/>
            <person name="Lv G."/>
            <person name="Zhou Y."/>
            <person name="Sun X."/>
            <person name="Brodelius P.E."/>
            <person name="Rose J.K.C."/>
            <person name="Tang K."/>
        </authorList>
    </citation>
    <scope>NUCLEOTIDE SEQUENCE [LARGE SCALE GENOMIC DNA]</scope>
    <source>
        <strain evidence="4">cv. Huhao1</strain>
        <tissue evidence="3">Leaf</tissue>
    </source>
</reference>